<keyword evidence="3" id="KW-1185">Reference proteome</keyword>
<evidence type="ECO:0000256" key="1">
    <source>
        <dbReference type="SAM" id="MobiDB-lite"/>
    </source>
</evidence>
<comment type="caution">
    <text evidence="2">The sequence shown here is derived from an EMBL/GenBank/DDBJ whole genome shotgun (WGS) entry which is preliminary data.</text>
</comment>
<name>A0AAD9EHN2_9PEZI</name>
<gene>
    <name evidence="2" type="ORF">CCHR01_05387</name>
</gene>
<dbReference type="EMBL" id="JAQOWY010000085">
    <property type="protein sequence ID" value="KAK1851954.1"/>
    <property type="molecule type" value="Genomic_DNA"/>
</dbReference>
<dbReference type="AlphaFoldDB" id="A0AAD9EHN2"/>
<proteinExistence type="predicted"/>
<organism evidence="2 3">
    <name type="scientific">Colletotrichum chrysophilum</name>
    <dbReference type="NCBI Taxonomy" id="1836956"/>
    <lineage>
        <taxon>Eukaryota</taxon>
        <taxon>Fungi</taxon>
        <taxon>Dikarya</taxon>
        <taxon>Ascomycota</taxon>
        <taxon>Pezizomycotina</taxon>
        <taxon>Sordariomycetes</taxon>
        <taxon>Hypocreomycetidae</taxon>
        <taxon>Glomerellales</taxon>
        <taxon>Glomerellaceae</taxon>
        <taxon>Colletotrichum</taxon>
        <taxon>Colletotrichum gloeosporioides species complex</taxon>
    </lineage>
</organism>
<feature type="compositionally biased region" description="Polar residues" evidence="1">
    <location>
        <begin position="22"/>
        <end position="49"/>
    </location>
</feature>
<sequence>MITTTPRQNTCQIDPAYVTMSTQSESTILSQNTETLSPDSSGSLTTAQTHHPKTEHSPTPNANAPSEADGIYPVVTRRQGSVVGLFQHRPADRSRGATVLEVPSVG</sequence>
<reference evidence="2" key="1">
    <citation type="submission" date="2023-01" db="EMBL/GenBank/DDBJ databases">
        <title>Colletotrichum chrysophilum M932 genome sequence.</title>
        <authorList>
            <person name="Baroncelli R."/>
        </authorList>
    </citation>
    <scope>NUCLEOTIDE SEQUENCE</scope>
    <source>
        <strain evidence="2">M932</strain>
    </source>
</reference>
<evidence type="ECO:0000313" key="3">
    <source>
        <dbReference type="Proteomes" id="UP001243330"/>
    </source>
</evidence>
<protein>
    <submittedName>
        <fullName evidence="2">Uncharacterized protein</fullName>
    </submittedName>
</protein>
<feature type="region of interest" description="Disordered" evidence="1">
    <location>
        <begin position="22"/>
        <end position="106"/>
    </location>
</feature>
<evidence type="ECO:0000313" key="2">
    <source>
        <dbReference type="EMBL" id="KAK1851954.1"/>
    </source>
</evidence>
<dbReference type="Proteomes" id="UP001243330">
    <property type="component" value="Unassembled WGS sequence"/>
</dbReference>
<accession>A0AAD9EHN2</accession>